<keyword evidence="6" id="KW-1185">Reference proteome</keyword>
<evidence type="ECO:0000259" key="4">
    <source>
        <dbReference type="PROSITE" id="PS50893"/>
    </source>
</evidence>
<comment type="caution">
    <text evidence="5">The sequence shown here is derived from an EMBL/GenBank/DDBJ whole genome shotgun (WGS) entry which is preliminary data.</text>
</comment>
<dbReference type="GO" id="GO:0140359">
    <property type="term" value="F:ABC-type transporter activity"/>
    <property type="evidence" value="ECO:0007669"/>
    <property type="project" value="UniProtKB-ARBA"/>
</dbReference>
<reference evidence="5 6" key="1">
    <citation type="submission" date="2018-07" db="EMBL/GenBank/DDBJ databases">
        <title>Brachybacteriurn paraconglorneratum KCTC 9916.</title>
        <authorList>
            <person name="Li Y."/>
        </authorList>
    </citation>
    <scope>NUCLEOTIDE SEQUENCE [LARGE SCALE GENOMIC DNA]</scope>
    <source>
        <strain evidence="5 6">KCTC 9916</strain>
    </source>
</reference>
<dbReference type="InterPro" id="IPR017871">
    <property type="entry name" value="ABC_transporter-like_CS"/>
</dbReference>
<evidence type="ECO:0000256" key="3">
    <source>
        <dbReference type="ARBA" id="ARBA00022840"/>
    </source>
</evidence>
<dbReference type="EMBL" id="QOCI01000019">
    <property type="protein sequence ID" value="RRR17063.1"/>
    <property type="molecule type" value="Genomic_DNA"/>
</dbReference>
<keyword evidence="3 5" id="KW-0067">ATP-binding</keyword>
<dbReference type="RefSeq" id="WP_126988840.1">
    <property type="nucleotide sequence ID" value="NZ_ML133865.1"/>
</dbReference>
<dbReference type="PANTHER" id="PTHR42781:SF4">
    <property type="entry name" value="SPERMIDINE_PUTRESCINE IMPORT ATP-BINDING PROTEIN POTA"/>
    <property type="match status" value="1"/>
</dbReference>
<evidence type="ECO:0000256" key="1">
    <source>
        <dbReference type="ARBA" id="ARBA00022448"/>
    </source>
</evidence>
<dbReference type="Pfam" id="PF00005">
    <property type="entry name" value="ABC_tran"/>
    <property type="match status" value="1"/>
</dbReference>
<evidence type="ECO:0000313" key="5">
    <source>
        <dbReference type="EMBL" id="RRR17063.1"/>
    </source>
</evidence>
<organism evidence="5 6">
    <name type="scientific">Brachybacterium paraconglomeratum</name>
    <dbReference type="NCBI Taxonomy" id="173362"/>
    <lineage>
        <taxon>Bacteria</taxon>
        <taxon>Bacillati</taxon>
        <taxon>Actinomycetota</taxon>
        <taxon>Actinomycetes</taxon>
        <taxon>Micrococcales</taxon>
        <taxon>Dermabacteraceae</taxon>
        <taxon>Brachybacterium</taxon>
    </lineage>
</organism>
<dbReference type="PROSITE" id="PS50893">
    <property type="entry name" value="ABC_TRANSPORTER_2"/>
    <property type="match status" value="1"/>
</dbReference>
<dbReference type="InterPro" id="IPR008995">
    <property type="entry name" value="Mo/tungstate-bd_C_term_dom"/>
</dbReference>
<proteinExistence type="predicted"/>
<dbReference type="GO" id="GO:0005524">
    <property type="term" value="F:ATP binding"/>
    <property type="evidence" value="ECO:0007669"/>
    <property type="project" value="UniProtKB-KW"/>
</dbReference>
<dbReference type="InterPro" id="IPR003593">
    <property type="entry name" value="AAA+_ATPase"/>
</dbReference>
<dbReference type="GeneID" id="78122597"/>
<protein>
    <submittedName>
        <fullName evidence="5">Spermidine/putrescine ABC transporter ATP-binding protein</fullName>
    </submittedName>
</protein>
<dbReference type="GO" id="GO:0016887">
    <property type="term" value="F:ATP hydrolysis activity"/>
    <property type="evidence" value="ECO:0007669"/>
    <property type="project" value="InterPro"/>
</dbReference>
<dbReference type="InterPro" id="IPR003439">
    <property type="entry name" value="ABC_transporter-like_ATP-bd"/>
</dbReference>
<dbReference type="GO" id="GO:0043190">
    <property type="term" value="C:ATP-binding cassette (ABC) transporter complex"/>
    <property type="evidence" value="ECO:0007669"/>
    <property type="project" value="InterPro"/>
</dbReference>
<dbReference type="PANTHER" id="PTHR42781">
    <property type="entry name" value="SPERMIDINE/PUTRESCINE IMPORT ATP-BINDING PROTEIN POTA"/>
    <property type="match status" value="1"/>
</dbReference>
<name>A0A426SGA7_9MICO</name>
<dbReference type="FunFam" id="3.40.50.300:FF:000042">
    <property type="entry name" value="Maltose/maltodextrin ABC transporter, ATP-binding protein"/>
    <property type="match status" value="1"/>
</dbReference>
<dbReference type="Pfam" id="PF08402">
    <property type="entry name" value="TOBE_2"/>
    <property type="match status" value="1"/>
</dbReference>
<dbReference type="Gene3D" id="3.40.50.300">
    <property type="entry name" value="P-loop containing nucleotide triphosphate hydrolases"/>
    <property type="match status" value="1"/>
</dbReference>
<feature type="domain" description="ABC transporter" evidence="4">
    <location>
        <begin position="4"/>
        <end position="235"/>
    </location>
</feature>
<dbReference type="InterPro" id="IPR013611">
    <property type="entry name" value="Transp-assoc_OB_typ2"/>
</dbReference>
<keyword evidence="2" id="KW-0547">Nucleotide-binding</keyword>
<dbReference type="InterPro" id="IPR050093">
    <property type="entry name" value="ABC_SmlMolc_Importer"/>
</dbReference>
<evidence type="ECO:0000313" key="6">
    <source>
        <dbReference type="Proteomes" id="UP000274327"/>
    </source>
</evidence>
<dbReference type="SUPFAM" id="SSF50331">
    <property type="entry name" value="MOP-like"/>
    <property type="match status" value="1"/>
</dbReference>
<dbReference type="SMART" id="SM00382">
    <property type="entry name" value="AAA"/>
    <property type="match status" value="1"/>
</dbReference>
<dbReference type="AlphaFoldDB" id="A0A426SGA7"/>
<dbReference type="InterPro" id="IPR027417">
    <property type="entry name" value="P-loop_NTPase"/>
</dbReference>
<accession>A0A426SGA7</accession>
<dbReference type="InterPro" id="IPR012340">
    <property type="entry name" value="NA-bd_OB-fold"/>
</dbReference>
<dbReference type="Gene3D" id="2.40.50.100">
    <property type="match status" value="1"/>
</dbReference>
<dbReference type="Gene3D" id="2.40.50.140">
    <property type="entry name" value="Nucleic acid-binding proteins"/>
    <property type="match status" value="1"/>
</dbReference>
<dbReference type="Proteomes" id="UP000274327">
    <property type="component" value="Unassembled WGS sequence"/>
</dbReference>
<gene>
    <name evidence="5" type="ORF">DS079_16400</name>
</gene>
<evidence type="ECO:0000256" key="2">
    <source>
        <dbReference type="ARBA" id="ARBA00022741"/>
    </source>
</evidence>
<sequence length="363" mass="39174">MNSVDLENVTKVYGGSTPSVDDLTLTVGDGEFFTLLGPSGCGKSTTLRMIAGFINPTSGRIRFGERDVTNLPPHRRDTGMVFQNYALFPHMDVAGNVAYGLSMRGVAKSEKRSRIDEALAMVGLTGYADRRIDQLSGGQQQRVALARALVIQPSVLLLDEPLSNLDAKLREETRAQIRQIQQRARTTSVYVTHDQSEAMAMSDRIAVMNAGVLHQVGAPREIYRRPATSFVARFIGRSNVLSGTVEEAGTERLSVRLDGGEVLQAPVSEGTLSARVAGGDAVALSVRPETMRIEAVPEGSGTVVGGVRATVRMTEFTGSSCVIWLRYGDEDLLATIPDTDDLPEAGDEVLLRPDTARTWVVAP</sequence>
<dbReference type="SUPFAM" id="SSF52540">
    <property type="entry name" value="P-loop containing nucleoside triphosphate hydrolases"/>
    <property type="match status" value="1"/>
</dbReference>
<keyword evidence="1" id="KW-0813">Transport</keyword>
<dbReference type="PROSITE" id="PS00211">
    <property type="entry name" value="ABC_TRANSPORTER_1"/>
    <property type="match status" value="1"/>
</dbReference>